<reference evidence="2 3" key="1">
    <citation type="submission" date="2020-08" db="EMBL/GenBank/DDBJ databases">
        <title>Sequencing the genomes of 1000 actinobacteria strains.</title>
        <authorList>
            <person name="Klenk H.-P."/>
        </authorList>
    </citation>
    <scope>NUCLEOTIDE SEQUENCE [LARGE SCALE GENOMIC DNA]</scope>
    <source>
        <strain evidence="2 3">DSM 45362</strain>
    </source>
</reference>
<name>A0A841BLI2_9ACTN</name>
<dbReference type="RefSeq" id="WP_184834483.1">
    <property type="nucleotide sequence ID" value="NZ_JACHMN010000002.1"/>
</dbReference>
<dbReference type="InterPro" id="IPR056947">
    <property type="entry name" value="Pepco_dom"/>
</dbReference>
<dbReference type="EMBL" id="JACHMN010000002">
    <property type="protein sequence ID" value="MBB5868495.1"/>
    <property type="molecule type" value="Genomic_DNA"/>
</dbReference>
<dbReference type="Proteomes" id="UP000587527">
    <property type="component" value="Unassembled WGS sequence"/>
</dbReference>
<sequence>MSEPVERPAIHVEVTADGPRATLPGQLAKRATEIVTLSEEVLGSNLAVFLEEMGKVLSAMPHTVGDFVVDELEIGLSFAASGEVRLVAGASASGNASIIARLRRVQADEQR</sequence>
<keyword evidence="3" id="KW-1185">Reference proteome</keyword>
<dbReference type="Pfam" id="PF24393">
    <property type="entry name" value="Pepco"/>
    <property type="match status" value="1"/>
</dbReference>
<evidence type="ECO:0000313" key="3">
    <source>
        <dbReference type="Proteomes" id="UP000587527"/>
    </source>
</evidence>
<organism evidence="2 3">
    <name type="scientific">Allocatelliglobosispora scoriae</name>
    <dbReference type="NCBI Taxonomy" id="643052"/>
    <lineage>
        <taxon>Bacteria</taxon>
        <taxon>Bacillati</taxon>
        <taxon>Actinomycetota</taxon>
        <taxon>Actinomycetes</taxon>
        <taxon>Micromonosporales</taxon>
        <taxon>Micromonosporaceae</taxon>
        <taxon>Allocatelliglobosispora</taxon>
    </lineage>
</organism>
<evidence type="ECO:0000259" key="1">
    <source>
        <dbReference type="Pfam" id="PF24393"/>
    </source>
</evidence>
<proteinExistence type="predicted"/>
<feature type="domain" description="Pepco" evidence="1">
    <location>
        <begin position="26"/>
        <end position="104"/>
    </location>
</feature>
<accession>A0A841BLI2</accession>
<evidence type="ECO:0000313" key="2">
    <source>
        <dbReference type="EMBL" id="MBB5868495.1"/>
    </source>
</evidence>
<dbReference type="AlphaFoldDB" id="A0A841BLI2"/>
<comment type="caution">
    <text evidence="2">The sequence shown here is derived from an EMBL/GenBank/DDBJ whole genome shotgun (WGS) entry which is preliminary data.</text>
</comment>
<protein>
    <recommendedName>
        <fullName evidence="1">Pepco domain-containing protein</fullName>
    </recommendedName>
</protein>
<gene>
    <name evidence="2" type="ORF">F4553_001874</name>
</gene>